<evidence type="ECO:0000256" key="3">
    <source>
        <dbReference type="ARBA" id="ARBA00022741"/>
    </source>
</evidence>
<sequence length="525" mass="55854">MPASVSLSGLSWFTPDGTPLFSDLNLTFGPERTGIVGRNGTGKSTLLHLIAGHLSPMSGQIGAAGSIAMMRQDTMEHPDETVADLFAVRGALDLLDRAEAGEATVDDLAEADWTLPARIDAVLARCGLSAEPQTLLATLSGGQRTRAALAALILAEADFLLLDEPTNNLDRDGRRAVIDLIGTWKGGAIVASHDRGLLEEMDAIVELTSLGATRYGGNYTAFRQQKNTELEAATRDLNHAEKTRTEAARRAQQAVERKARKDSAGRKARAKGDQPKALMDAAKDRAEASRGAGAHLREARRDAAEETLAAAREKVEILEPLRMEIAPTGLPLGKTVLRLDHVTGGHDPDCPTIRDLSLTVTGPERIVIAGPNGSGKTTLLKLITGQLTSQRGQVDRSVAFAMLDQHVGLLDTELSLRENVLRAYPAMTTHTAHAALARFGFRADDALRLAGNLSGGERLRGGLACALGGTPPPALLILDEPTNHLDLDGIEALEAALTAYDGAVLVVSHDQTFLKSLKPDRVVQL</sequence>
<dbReference type="PROSITE" id="PS00211">
    <property type="entry name" value="ABC_TRANSPORTER_1"/>
    <property type="match status" value="1"/>
</dbReference>
<feature type="compositionally biased region" description="Basic and acidic residues" evidence="5">
    <location>
        <begin position="238"/>
        <end position="274"/>
    </location>
</feature>
<dbReference type="Pfam" id="PF00005">
    <property type="entry name" value="ABC_tran"/>
    <property type="match status" value="2"/>
</dbReference>
<dbReference type="GO" id="GO:0005524">
    <property type="term" value="F:ATP binding"/>
    <property type="evidence" value="ECO:0007669"/>
    <property type="project" value="UniProtKB-KW"/>
</dbReference>
<feature type="domain" description="ABC transporter" evidence="6">
    <location>
        <begin position="337"/>
        <end position="525"/>
    </location>
</feature>
<feature type="domain" description="ABC transporter" evidence="6">
    <location>
        <begin position="5"/>
        <end position="234"/>
    </location>
</feature>
<reference evidence="7 8" key="1">
    <citation type="submission" date="2020-06" db="EMBL/GenBank/DDBJ databases">
        <title>Genome sequence of 2 isolates from Red Sea Mangroves.</title>
        <authorList>
            <person name="Sefrji F."/>
            <person name="Michoud G."/>
            <person name="Merlino G."/>
            <person name="Daffonchio D."/>
        </authorList>
    </citation>
    <scope>NUCLEOTIDE SEQUENCE [LARGE SCALE GENOMIC DNA]</scope>
    <source>
        <strain evidence="7 8">R1DC25</strain>
    </source>
</reference>
<dbReference type="PANTHER" id="PTHR19211">
    <property type="entry name" value="ATP-BINDING TRANSPORT PROTEIN-RELATED"/>
    <property type="match status" value="1"/>
</dbReference>
<dbReference type="CDD" id="cd03221">
    <property type="entry name" value="ABCF_EF-3"/>
    <property type="match status" value="1"/>
</dbReference>
<dbReference type="InterPro" id="IPR017871">
    <property type="entry name" value="ABC_transporter-like_CS"/>
</dbReference>
<dbReference type="InterPro" id="IPR003439">
    <property type="entry name" value="ABC_transporter-like_ATP-bd"/>
</dbReference>
<gene>
    <name evidence="7" type="ORF">HW532_07575</name>
</gene>
<accession>A0A7S8C3A6</accession>
<evidence type="ECO:0000259" key="6">
    <source>
        <dbReference type="PROSITE" id="PS50893"/>
    </source>
</evidence>
<dbReference type="EMBL" id="CP058214">
    <property type="protein sequence ID" value="QPC42575.1"/>
    <property type="molecule type" value="Genomic_DNA"/>
</dbReference>
<dbReference type="AlphaFoldDB" id="A0A7S8C3A6"/>
<dbReference type="GO" id="GO:0016887">
    <property type="term" value="F:ATP hydrolysis activity"/>
    <property type="evidence" value="ECO:0007669"/>
    <property type="project" value="InterPro"/>
</dbReference>
<dbReference type="InterPro" id="IPR050611">
    <property type="entry name" value="ABCF"/>
</dbReference>
<evidence type="ECO:0000256" key="4">
    <source>
        <dbReference type="ARBA" id="ARBA00022840"/>
    </source>
</evidence>
<evidence type="ECO:0000256" key="5">
    <source>
        <dbReference type="SAM" id="MobiDB-lite"/>
    </source>
</evidence>
<protein>
    <submittedName>
        <fullName evidence="7">ABC-F family ATP-binding cassette domain-containing protein</fullName>
    </submittedName>
</protein>
<proteinExistence type="inferred from homology"/>
<dbReference type="SUPFAM" id="SSF52540">
    <property type="entry name" value="P-loop containing nucleoside triphosphate hydrolases"/>
    <property type="match status" value="2"/>
</dbReference>
<keyword evidence="4 7" id="KW-0067">ATP-binding</keyword>
<keyword evidence="2" id="KW-0677">Repeat</keyword>
<dbReference type="KEGG" id="kmn:HW532_07575"/>
<feature type="region of interest" description="Disordered" evidence="5">
    <location>
        <begin position="238"/>
        <end position="281"/>
    </location>
</feature>
<dbReference type="PROSITE" id="PS50893">
    <property type="entry name" value="ABC_TRANSPORTER_2"/>
    <property type="match status" value="2"/>
</dbReference>
<dbReference type="Gene3D" id="3.40.50.300">
    <property type="entry name" value="P-loop containing nucleotide triphosphate hydrolases"/>
    <property type="match status" value="2"/>
</dbReference>
<dbReference type="SMART" id="SM00382">
    <property type="entry name" value="AAA"/>
    <property type="match status" value="2"/>
</dbReference>
<dbReference type="RefSeq" id="WP_213163809.1">
    <property type="nucleotide sequence ID" value="NZ_CP058214.1"/>
</dbReference>
<dbReference type="InterPro" id="IPR027417">
    <property type="entry name" value="P-loop_NTPase"/>
</dbReference>
<evidence type="ECO:0000256" key="1">
    <source>
        <dbReference type="ARBA" id="ARBA00005417"/>
    </source>
</evidence>
<organism evidence="7 8">
    <name type="scientific">Kaustia mangrovi</name>
    <dbReference type="NCBI Taxonomy" id="2593653"/>
    <lineage>
        <taxon>Bacteria</taxon>
        <taxon>Pseudomonadati</taxon>
        <taxon>Pseudomonadota</taxon>
        <taxon>Alphaproteobacteria</taxon>
        <taxon>Hyphomicrobiales</taxon>
        <taxon>Parvibaculaceae</taxon>
        <taxon>Kaustia</taxon>
    </lineage>
</organism>
<dbReference type="InterPro" id="IPR003593">
    <property type="entry name" value="AAA+_ATPase"/>
</dbReference>
<evidence type="ECO:0000313" key="8">
    <source>
        <dbReference type="Proteomes" id="UP000593594"/>
    </source>
</evidence>
<dbReference type="FunFam" id="3.40.50.300:FF:001320">
    <property type="entry name" value="Heme ABC transporter ATP-binding protein"/>
    <property type="match status" value="1"/>
</dbReference>
<dbReference type="Proteomes" id="UP000593594">
    <property type="component" value="Chromosome"/>
</dbReference>
<comment type="similarity">
    <text evidence="1">Belongs to the ABC transporter superfamily.</text>
</comment>
<evidence type="ECO:0000256" key="2">
    <source>
        <dbReference type="ARBA" id="ARBA00022737"/>
    </source>
</evidence>
<dbReference type="PANTHER" id="PTHR19211:SF6">
    <property type="entry name" value="BLL7188 PROTEIN"/>
    <property type="match status" value="1"/>
</dbReference>
<name>A0A7S8C3A6_9HYPH</name>
<evidence type="ECO:0000313" key="7">
    <source>
        <dbReference type="EMBL" id="QPC42575.1"/>
    </source>
</evidence>
<keyword evidence="8" id="KW-1185">Reference proteome</keyword>
<keyword evidence="3" id="KW-0547">Nucleotide-binding</keyword>